<proteinExistence type="predicted"/>
<name>A0ABQ9NVZ1_9PEZI</name>
<evidence type="ECO:0000313" key="3">
    <source>
        <dbReference type="Proteomes" id="UP001172684"/>
    </source>
</evidence>
<feature type="region of interest" description="Disordered" evidence="1">
    <location>
        <begin position="622"/>
        <end position="733"/>
    </location>
</feature>
<evidence type="ECO:0000313" key="2">
    <source>
        <dbReference type="EMBL" id="KAJ9663469.1"/>
    </source>
</evidence>
<feature type="compositionally biased region" description="Basic and acidic residues" evidence="1">
    <location>
        <begin position="718"/>
        <end position="733"/>
    </location>
</feature>
<organism evidence="2 3">
    <name type="scientific">Coniosporium apollinis</name>
    <dbReference type="NCBI Taxonomy" id="61459"/>
    <lineage>
        <taxon>Eukaryota</taxon>
        <taxon>Fungi</taxon>
        <taxon>Dikarya</taxon>
        <taxon>Ascomycota</taxon>
        <taxon>Pezizomycotina</taxon>
        <taxon>Dothideomycetes</taxon>
        <taxon>Dothideomycetes incertae sedis</taxon>
        <taxon>Coniosporium</taxon>
    </lineage>
</organism>
<feature type="compositionally biased region" description="Acidic residues" evidence="1">
    <location>
        <begin position="690"/>
        <end position="712"/>
    </location>
</feature>
<reference evidence="2" key="1">
    <citation type="submission" date="2022-10" db="EMBL/GenBank/DDBJ databases">
        <title>Culturing micro-colonial fungi from biological soil crusts in the Mojave desert and describing Neophaeococcomyces mojavensis, and introducing the new genera and species Taxawa tesnikishii.</title>
        <authorList>
            <person name="Kurbessoian T."/>
            <person name="Stajich J.E."/>
        </authorList>
    </citation>
    <scope>NUCLEOTIDE SEQUENCE</scope>
    <source>
        <strain evidence="2">TK_1</strain>
    </source>
</reference>
<protein>
    <submittedName>
        <fullName evidence="2">Uncharacterized protein</fullName>
    </submittedName>
</protein>
<sequence>MANALPSTSATGRKQLNIRLTLRHYGAADIVRGNIELAALRPVAALNIYTEVLAKTSTGHPVAFLNRSLCYLLLGYPSLAVYDAHRAFLGGRWALEDHVDVRTLTRQIVSYGYHVEKALATDKTSLTALCRFVGGGAVSWLNTDLAALILEPLPVGIKANEAEWYFTNDVIMKAYWRLAYSLWKCGGGAMRTALEVLADARSRSYRLWEERRPSSGSRNKTAPKPGQLFFDTPLDEYPPLEGYFWAFTELENRIMTEIDQSGSEVGTKGLLGTRYTKVRRELYPWDQISLTTENIDRNLQVLNAHFRDLLSSCEIKAFLEDGKAVKARLYATEGSDTPAGTCLCMERSNLHVTSGDDMTGHTLCHSCAAVLTGPVASIKASNKTHRDGLQPYQQDPSLVPWSYETNVRHPIHALFTNGGPDLALDITNFDGWVFNTVAAKLEAAMRITRAPRFEKFFDNDGRLIGQRVAAAPQAEDSESVWIGSIHPLATLIDVARPGERANTRLYERGGTVVAYADTDHPDPATAPVVPGKIRLDSVVGIPSPLQRAGLDSLIAKATRRDGSDTEMVDVNNPLFPTVFRPGENFYVHPIVTTILPAPPLPAQPVNNPPVAIPAGAQLLRDDALHPLPNPNDLAPGWTLRPPRPRPHRSQLASRHTPASPHSCSHRGSDATSRTERDGDSMLDASVTDWTGEDEEVIDDYDDDDDSDFEEVMTEIFETIEREHRSRAEDSGTG</sequence>
<comment type="caution">
    <text evidence="2">The sequence shown here is derived from an EMBL/GenBank/DDBJ whole genome shotgun (WGS) entry which is preliminary data.</text>
</comment>
<evidence type="ECO:0000256" key="1">
    <source>
        <dbReference type="SAM" id="MobiDB-lite"/>
    </source>
</evidence>
<accession>A0ABQ9NVZ1</accession>
<dbReference type="Proteomes" id="UP001172684">
    <property type="component" value="Unassembled WGS sequence"/>
</dbReference>
<keyword evidence="3" id="KW-1185">Reference proteome</keyword>
<dbReference type="EMBL" id="JAPDRL010000043">
    <property type="protein sequence ID" value="KAJ9663469.1"/>
    <property type="molecule type" value="Genomic_DNA"/>
</dbReference>
<gene>
    <name evidence="2" type="ORF">H2201_005677</name>
</gene>
<feature type="compositionally biased region" description="Basic and acidic residues" evidence="1">
    <location>
        <begin position="666"/>
        <end position="679"/>
    </location>
</feature>